<feature type="region of interest" description="Disordered" evidence="1">
    <location>
        <begin position="813"/>
        <end position="839"/>
    </location>
</feature>
<dbReference type="Pfam" id="PF09250">
    <property type="entry name" value="Prim-Pol"/>
    <property type="match status" value="1"/>
</dbReference>
<dbReference type="SUPFAM" id="SSF56747">
    <property type="entry name" value="Prim-pol domain"/>
    <property type="match status" value="1"/>
</dbReference>
<dbReference type="EMBL" id="JBHSPR010000010">
    <property type="protein sequence ID" value="MFC6017777.1"/>
    <property type="molecule type" value="Genomic_DNA"/>
</dbReference>
<feature type="region of interest" description="Disordered" evidence="1">
    <location>
        <begin position="397"/>
        <end position="433"/>
    </location>
</feature>
<accession>A0ABW1K7K1</accession>
<evidence type="ECO:0000313" key="4">
    <source>
        <dbReference type="Proteomes" id="UP001596203"/>
    </source>
</evidence>
<dbReference type="Pfam" id="PF13481">
    <property type="entry name" value="AAA_25"/>
    <property type="match status" value="1"/>
</dbReference>
<sequence>MIANDLFAACFGIVPAGDEEALVRIVRNAVRNGFAVVPIAPGAKNPICTLTARQAKAADREAKDAARERGERNWERKQHECGIAHALTDPAIATRVVGRLLKERGAINIGVEVGRSRMLMVDADTATELAGFLADWSERSGQDMTGRRPTVTTPGKVKTTAAGEEKWVHKDGGHFWFTLPEDVDLAGLPGQGTLRADSGWVAVWRDHQALVPPSVRAEGPYAITGQVEPAPDWIIERIREHAAAWAERRTRQAERVHHDGDPIDVWSATTPWADLLLPDGWTDTGIPDRCGCPIWTRPGDPGHYKSATAHDLGCTHYDLDAGHGPLHIWTDNPPDFLADAVVTHGTRTITKLQYVAWRDHEGHSGAAMSALDLAAIGGQSATAAAELDAMLDGLEKAAQPAPDQAPDLDPEPPVSSETTGETGETSRVEPPADDDAAAIRAQLDADPNLRKAVADLHQRDKARDLYDKIRNLGEAKDLRDRLNGAMDRLSEIPEEDEEDLWRIQDLWMQGQTVLLTAKYKAGKTTMMLNVIRSLVDGKPFLGQFETTPIEGNLLIVNAEMTRKQFRRWLRESDIVHREKVFALHVRDAGPSSFNLLDPGVRDLLIKKINEVDARALILDPLNPLLAGAGVDENASADVARWFNALKEVEQATSIEDTLLVHHFGHNGERGRGSSKFMDHPDALWTYTVEDIPEPDDDDDDLLGQIEAAPAPRFLKAIGRDVELAKSRIEYDPETRTLTMPVIGGGATRGATKKAAADARKKKLATKIFAEIENLPGITSNKIHEEVGGKRGEFQAVIREMRDRGDVVMVKRGRSHHYYPESPETTEPDLVTVGETHETP</sequence>
<dbReference type="SUPFAM" id="SSF52540">
    <property type="entry name" value="P-loop containing nucleoside triphosphate hydrolases"/>
    <property type="match status" value="1"/>
</dbReference>
<dbReference type="InterPro" id="IPR027417">
    <property type="entry name" value="P-loop_NTPase"/>
</dbReference>
<feature type="domain" description="DNA primase/polymerase bifunctional N-terminal" evidence="2">
    <location>
        <begin position="26"/>
        <end position="234"/>
    </location>
</feature>
<dbReference type="InterPro" id="IPR015330">
    <property type="entry name" value="DNA_primase/pol_bifunc_N"/>
</dbReference>
<feature type="compositionally biased region" description="Low complexity" evidence="1">
    <location>
        <begin position="397"/>
        <end position="407"/>
    </location>
</feature>
<proteinExistence type="predicted"/>
<organism evidence="3 4">
    <name type="scientific">Plantactinospora solaniradicis</name>
    <dbReference type="NCBI Taxonomy" id="1723736"/>
    <lineage>
        <taxon>Bacteria</taxon>
        <taxon>Bacillati</taxon>
        <taxon>Actinomycetota</taxon>
        <taxon>Actinomycetes</taxon>
        <taxon>Micromonosporales</taxon>
        <taxon>Micromonosporaceae</taxon>
        <taxon>Plantactinospora</taxon>
    </lineage>
</organism>
<reference evidence="4" key="1">
    <citation type="journal article" date="2019" name="Int. J. Syst. Evol. Microbiol.">
        <title>The Global Catalogue of Microorganisms (GCM) 10K type strain sequencing project: providing services to taxonomists for standard genome sequencing and annotation.</title>
        <authorList>
            <consortium name="The Broad Institute Genomics Platform"/>
            <consortium name="The Broad Institute Genome Sequencing Center for Infectious Disease"/>
            <person name="Wu L."/>
            <person name="Ma J."/>
        </authorList>
    </citation>
    <scope>NUCLEOTIDE SEQUENCE [LARGE SCALE GENOMIC DNA]</scope>
    <source>
        <strain evidence="4">ZS-35-S2</strain>
    </source>
</reference>
<evidence type="ECO:0000256" key="1">
    <source>
        <dbReference type="SAM" id="MobiDB-lite"/>
    </source>
</evidence>
<dbReference type="Proteomes" id="UP001596203">
    <property type="component" value="Unassembled WGS sequence"/>
</dbReference>
<comment type="caution">
    <text evidence="3">The sequence shown here is derived from an EMBL/GenBank/DDBJ whole genome shotgun (WGS) entry which is preliminary data.</text>
</comment>
<protein>
    <submittedName>
        <fullName evidence="3">AAA family ATPase</fullName>
    </submittedName>
</protein>
<dbReference type="SMART" id="SM00943">
    <property type="entry name" value="Prim-Pol"/>
    <property type="match status" value="1"/>
</dbReference>
<dbReference type="Gene3D" id="3.40.50.300">
    <property type="entry name" value="P-loop containing nucleotide triphosphate hydrolases"/>
    <property type="match status" value="1"/>
</dbReference>
<feature type="compositionally biased region" description="Low complexity" evidence="1">
    <location>
        <begin position="415"/>
        <end position="425"/>
    </location>
</feature>
<dbReference type="RefSeq" id="WP_377422295.1">
    <property type="nucleotide sequence ID" value="NZ_JBHSPR010000010.1"/>
</dbReference>
<gene>
    <name evidence="3" type="ORF">ACFP2T_16370</name>
</gene>
<name>A0ABW1K7K1_9ACTN</name>
<evidence type="ECO:0000313" key="3">
    <source>
        <dbReference type="EMBL" id="MFC6017777.1"/>
    </source>
</evidence>
<evidence type="ECO:0000259" key="2">
    <source>
        <dbReference type="SMART" id="SM00943"/>
    </source>
</evidence>
<keyword evidence="4" id="KW-1185">Reference proteome</keyword>